<dbReference type="PANTHER" id="PTHR40943:SF1">
    <property type="entry name" value="CYTOPLASMIC PROTEIN"/>
    <property type="match status" value="1"/>
</dbReference>
<dbReference type="InterPro" id="IPR014710">
    <property type="entry name" value="RmlC-like_jellyroll"/>
</dbReference>
<dbReference type="PANTHER" id="PTHR40943">
    <property type="entry name" value="CYTOPLASMIC PROTEIN-RELATED"/>
    <property type="match status" value="1"/>
</dbReference>
<evidence type="ECO:0000259" key="2">
    <source>
        <dbReference type="Pfam" id="PF05899"/>
    </source>
</evidence>
<dbReference type="AlphaFoldDB" id="A0A6J6BNK8"/>
<evidence type="ECO:0000256" key="1">
    <source>
        <dbReference type="SAM" id="MobiDB-lite"/>
    </source>
</evidence>
<feature type="compositionally biased region" description="Polar residues" evidence="1">
    <location>
        <begin position="24"/>
        <end position="36"/>
    </location>
</feature>
<protein>
    <submittedName>
        <fullName evidence="3">Unannotated protein</fullName>
    </submittedName>
</protein>
<dbReference type="Pfam" id="PF05899">
    <property type="entry name" value="Cupin_3"/>
    <property type="match status" value="1"/>
</dbReference>
<dbReference type="CDD" id="cd02227">
    <property type="entry name" value="cupin_TM1112-like"/>
    <property type="match status" value="1"/>
</dbReference>
<name>A0A6J6BNK8_9ZZZZ</name>
<feature type="domain" description="(S)-ureidoglycine aminohydrolase cupin" evidence="2">
    <location>
        <begin position="41"/>
        <end position="114"/>
    </location>
</feature>
<dbReference type="EMBL" id="CAEZTZ010000007">
    <property type="protein sequence ID" value="CAB4578574.1"/>
    <property type="molecule type" value="Genomic_DNA"/>
</dbReference>
<dbReference type="InterPro" id="IPR011051">
    <property type="entry name" value="RmlC_Cupin_sf"/>
</dbReference>
<proteinExistence type="predicted"/>
<sequence>MANDIPTIHEADAASLTLPVASPKPTSLTGQTESSLTLWESPDGRVQLGVWECSPGTFTATRDGYDEVAQILFGAATITTDEGQTCELGPGSVFVTPAGWSGTWTIHETVRKTYVIRTIS</sequence>
<organism evidence="3">
    <name type="scientific">freshwater metagenome</name>
    <dbReference type="NCBI Taxonomy" id="449393"/>
    <lineage>
        <taxon>unclassified sequences</taxon>
        <taxon>metagenomes</taxon>
        <taxon>ecological metagenomes</taxon>
    </lineage>
</organism>
<gene>
    <name evidence="3" type="ORF">UFOPK1413_00669</name>
    <name evidence="4" type="ORF">UFOPK1767_00130</name>
</gene>
<evidence type="ECO:0000313" key="4">
    <source>
        <dbReference type="EMBL" id="CAB4578574.1"/>
    </source>
</evidence>
<evidence type="ECO:0000313" key="3">
    <source>
        <dbReference type="EMBL" id="CAB4539768.1"/>
    </source>
</evidence>
<dbReference type="InterPro" id="IPR008579">
    <property type="entry name" value="UGlyAH_Cupin_dom"/>
</dbReference>
<dbReference type="EMBL" id="CAEZSG010000095">
    <property type="protein sequence ID" value="CAB4539768.1"/>
    <property type="molecule type" value="Genomic_DNA"/>
</dbReference>
<accession>A0A6J6BNK8</accession>
<reference evidence="3" key="1">
    <citation type="submission" date="2020-05" db="EMBL/GenBank/DDBJ databases">
        <authorList>
            <person name="Chiriac C."/>
            <person name="Salcher M."/>
            <person name="Ghai R."/>
            <person name="Kavagutti S V."/>
        </authorList>
    </citation>
    <scope>NUCLEOTIDE SEQUENCE</scope>
</reference>
<dbReference type="SUPFAM" id="SSF51182">
    <property type="entry name" value="RmlC-like cupins"/>
    <property type="match status" value="1"/>
</dbReference>
<feature type="region of interest" description="Disordered" evidence="1">
    <location>
        <begin position="16"/>
        <end position="36"/>
    </location>
</feature>
<dbReference type="Gene3D" id="2.60.120.10">
    <property type="entry name" value="Jelly Rolls"/>
    <property type="match status" value="1"/>
</dbReference>